<keyword evidence="11" id="KW-0131">Cell cycle</keyword>
<dbReference type="SUPFAM" id="SSF53623">
    <property type="entry name" value="MurD-like peptide ligases, catalytic domain"/>
    <property type="match status" value="1"/>
</dbReference>
<comment type="catalytic activity">
    <reaction evidence="13">
        <text>UDP-N-acetyl-alpha-D-muramate + L-alanine + ATP = UDP-N-acetyl-alpha-D-muramoyl-L-alanine + ADP + phosphate + H(+)</text>
        <dbReference type="Rhea" id="RHEA:23372"/>
        <dbReference type="ChEBI" id="CHEBI:15378"/>
        <dbReference type="ChEBI" id="CHEBI:30616"/>
        <dbReference type="ChEBI" id="CHEBI:43474"/>
        <dbReference type="ChEBI" id="CHEBI:57972"/>
        <dbReference type="ChEBI" id="CHEBI:70757"/>
        <dbReference type="ChEBI" id="CHEBI:83898"/>
        <dbReference type="ChEBI" id="CHEBI:456216"/>
        <dbReference type="EC" id="6.3.2.8"/>
    </reaction>
</comment>
<dbReference type="GO" id="GO:0071555">
    <property type="term" value="P:cell wall organization"/>
    <property type="evidence" value="ECO:0007669"/>
    <property type="project" value="UniProtKB-KW"/>
</dbReference>
<evidence type="ECO:0000256" key="9">
    <source>
        <dbReference type="ARBA" id="ARBA00022960"/>
    </source>
</evidence>
<accession>A0A2H0WRA9</accession>
<comment type="pathway">
    <text evidence="2">Cell wall biogenesis; peptidoglycan biosynthesis.</text>
</comment>
<evidence type="ECO:0000256" key="2">
    <source>
        <dbReference type="ARBA" id="ARBA00004752"/>
    </source>
</evidence>
<evidence type="ECO:0000256" key="8">
    <source>
        <dbReference type="ARBA" id="ARBA00022840"/>
    </source>
</evidence>
<proteinExistence type="predicted"/>
<dbReference type="GO" id="GO:0008360">
    <property type="term" value="P:regulation of cell shape"/>
    <property type="evidence" value="ECO:0007669"/>
    <property type="project" value="UniProtKB-KW"/>
</dbReference>
<dbReference type="Gene3D" id="3.40.50.720">
    <property type="entry name" value="NAD(P)-binding Rossmann-like Domain"/>
    <property type="match status" value="1"/>
</dbReference>
<dbReference type="InterPro" id="IPR005758">
    <property type="entry name" value="UDP-N-AcMur_Ala_ligase_MurC"/>
</dbReference>
<dbReference type="PANTHER" id="PTHR43445:SF3">
    <property type="entry name" value="UDP-N-ACETYLMURAMATE--L-ALANINE LIGASE"/>
    <property type="match status" value="1"/>
</dbReference>
<keyword evidence="6" id="KW-0132">Cell division</keyword>
<dbReference type="InterPro" id="IPR036565">
    <property type="entry name" value="Mur-like_cat_sf"/>
</dbReference>
<comment type="caution">
    <text evidence="18">The sequence shown here is derived from an EMBL/GenBank/DDBJ whole genome shotgun (WGS) entry which is preliminary data.</text>
</comment>
<feature type="domain" description="Mur ligase C-terminal" evidence="16">
    <location>
        <begin position="336"/>
        <end position="468"/>
    </location>
</feature>
<evidence type="ECO:0000256" key="1">
    <source>
        <dbReference type="ARBA" id="ARBA00004496"/>
    </source>
</evidence>
<dbReference type="Pfam" id="PF01225">
    <property type="entry name" value="Mur_ligase"/>
    <property type="match status" value="1"/>
</dbReference>
<dbReference type="GO" id="GO:0005524">
    <property type="term" value="F:ATP binding"/>
    <property type="evidence" value="ECO:0007669"/>
    <property type="project" value="UniProtKB-KW"/>
</dbReference>
<keyword evidence="7" id="KW-0547">Nucleotide-binding</keyword>
<dbReference type="InterPro" id="IPR050061">
    <property type="entry name" value="MurCDEF_pg_biosynth"/>
</dbReference>
<evidence type="ECO:0000256" key="3">
    <source>
        <dbReference type="ARBA" id="ARBA00012211"/>
    </source>
</evidence>
<evidence type="ECO:0000256" key="11">
    <source>
        <dbReference type="ARBA" id="ARBA00023306"/>
    </source>
</evidence>
<keyword evidence="8" id="KW-0067">ATP-binding</keyword>
<dbReference type="InterPro" id="IPR036615">
    <property type="entry name" value="Mur_ligase_C_dom_sf"/>
</dbReference>
<dbReference type="InterPro" id="IPR013221">
    <property type="entry name" value="Mur_ligase_cen"/>
</dbReference>
<comment type="subcellular location">
    <subcellularLocation>
        <location evidence="1">Cytoplasm</location>
    </subcellularLocation>
</comment>
<dbReference type="AlphaFoldDB" id="A0A2H0WRA9"/>
<dbReference type="GO" id="GO:0009252">
    <property type="term" value="P:peptidoglycan biosynthetic process"/>
    <property type="evidence" value="ECO:0007669"/>
    <property type="project" value="UniProtKB-UniRule"/>
</dbReference>
<keyword evidence="4" id="KW-0963">Cytoplasm</keyword>
<evidence type="ECO:0000256" key="12">
    <source>
        <dbReference type="ARBA" id="ARBA00023316"/>
    </source>
</evidence>
<dbReference type="Pfam" id="PF08245">
    <property type="entry name" value="Mur_ligase_M"/>
    <property type="match status" value="1"/>
</dbReference>
<protein>
    <recommendedName>
        <fullName evidence="3 14">UDP-N-acetylmuramate--L-alanine ligase</fullName>
        <ecNumber evidence="3 14">6.3.2.8</ecNumber>
    </recommendedName>
</protein>
<dbReference type="Proteomes" id="UP000231282">
    <property type="component" value="Unassembled WGS sequence"/>
</dbReference>
<organism evidence="18 19">
    <name type="scientific">Candidatus Shapirobacteria bacterium CG09_land_8_20_14_0_10_38_17</name>
    <dbReference type="NCBI Taxonomy" id="1974884"/>
    <lineage>
        <taxon>Bacteria</taxon>
        <taxon>Candidatus Shapironibacteriota</taxon>
    </lineage>
</organism>
<evidence type="ECO:0000256" key="7">
    <source>
        <dbReference type="ARBA" id="ARBA00022741"/>
    </source>
</evidence>
<evidence type="ECO:0000256" key="14">
    <source>
        <dbReference type="NCBIfam" id="TIGR01082"/>
    </source>
</evidence>
<keyword evidence="9" id="KW-0133">Cell shape</keyword>
<evidence type="ECO:0000256" key="4">
    <source>
        <dbReference type="ARBA" id="ARBA00022490"/>
    </source>
</evidence>
<name>A0A2H0WRA9_9BACT</name>
<dbReference type="EC" id="6.3.2.8" evidence="3 14"/>
<dbReference type="GO" id="GO:0005737">
    <property type="term" value="C:cytoplasm"/>
    <property type="evidence" value="ECO:0007669"/>
    <property type="project" value="UniProtKB-SubCell"/>
</dbReference>
<sequence length="481" mass="54425">MTGNRGNDKMIVKKLNQVHSIHFTGIKGVGMTALACCAQDLGIKISGSDIDEVFVTDATLKKRKIKWLTGFRPKNIDHPDLLIATGAHGGLTNPEVTEAKKKKIPVMTHGEALGLFMKNKIGISVCGVGGKTTTAAILATIVHYNKVPFSYAVGVGEIFPLGAPGHCDKKGNLFIAEADEYANSVGVDNRPRFFWQNPKFIICTNIEHDHPDIYKDINATQKVFLEFFQKIPKDGYLIINGDNSHNLEVLKSFSGPYYTYGIGEKNDWKVKNIKKEKEKNTFSVYFKNKRIGNFKINVPGQFNILNATATIILSQILKIPIYKIKKGLEQFKGTKRRFEFIGEKNQIKVYDDYAHHPMEIKNTLRSARHWFGKNSRIIVIFQSHTYSRTKKLLPQFAQSFSDANKVIITKIYASSREKKDLKISGQILANAIKKYHQRVNFVHNPYMVPKLIKKIIQKKDIIITMGAGDIWKIDKKIIEIL</sequence>
<keyword evidence="10" id="KW-0573">Peptidoglycan synthesis</keyword>
<dbReference type="SUPFAM" id="SSF53244">
    <property type="entry name" value="MurD-like peptide ligases, peptide-binding domain"/>
    <property type="match status" value="1"/>
</dbReference>
<feature type="domain" description="Mur ligase central" evidence="17">
    <location>
        <begin position="126"/>
        <end position="313"/>
    </location>
</feature>
<evidence type="ECO:0000313" key="19">
    <source>
        <dbReference type="Proteomes" id="UP000231282"/>
    </source>
</evidence>
<evidence type="ECO:0000256" key="6">
    <source>
        <dbReference type="ARBA" id="ARBA00022618"/>
    </source>
</evidence>
<evidence type="ECO:0000259" key="15">
    <source>
        <dbReference type="Pfam" id="PF01225"/>
    </source>
</evidence>
<dbReference type="GO" id="GO:0008763">
    <property type="term" value="F:UDP-N-acetylmuramate-L-alanine ligase activity"/>
    <property type="evidence" value="ECO:0007669"/>
    <property type="project" value="UniProtKB-UniRule"/>
</dbReference>
<evidence type="ECO:0000256" key="13">
    <source>
        <dbReference type="ARBA" id="ARBA00047833"/>
    </source>
</evidence>
<keyword evidence="5 18" id="KW-0436">Ligase</keyword>
<dbReference type="GO" id="GO:0051301">
    <property type="term" value="P:cell division"/>
    <property type="evidence" value="ECO:0007669"/>
    <property type="project" value="UniProtKB-KW"/>
</dbReference>
<reference evidence="19" key="1">
    <citation type="submission" date="2017-09" db="EMBL/GenBank/DDBJ databases">
        <title>Depth-based differentiation of microbial function through sediment-hosted aquifers and enrichment of novel symbionts in the deep terrestrial subsurface.</title>
        <authorList>
            <person name="Probst A.J."/>
            <person name="Ladd B."/>
            <person name="Jarett J.K."/>
            <person name="Geller-Mcgrath D.E."/>
            <person name="Sieber C.M.K."/>
            <person name="Emerson J.B."/>
            <person name="Anantharaman K."/>
            <person name="Thomas B.C."/>
            <person name="Malmstrom R."/>
            <person name="Stieglmeier M."/>
            <person name="Klingl A."/>
            <person name="Woyke T."/>
            <person name="Ryan C.M."/>
            <person name="Banfield J.F."/>
        </authorList>
    </citation>
    <scope>NUCLEOTIDE SEQUENCE [LARGE SCALE GENOMIC DNA]</scope>
</reference>
<feature type="domain" description="Mur ligase N-terminal catalytic" evidence="15">
    <location>
        <begin position="21"/>
        <end position="120"/>
    </location>
</feature>
<dbReference type="UniPathway" id="UPA00219"/>
<dbReference type="PANTHER" id="PTHR43445">
    <property type="entry name" value="UDP-N-ACETYLMURAMATE--L-ALANINE LIGASE-RELATED"/>
    <property type="match status" value="1"/>
</dbReference>
<dbReference type="Pfam" id="PF02875">
    <property type="entry name" value="Mur_ligase_C"/>
    <property type="match status" value="1"/>
</dbReference>
<evidence type="ECO:0000256" key="10">
    <source>
        <dbReference type="ARBA" id="ARBA00022984"/>
    </source>
</evidence>
<evidence type="ECO:0000259" key="17">
    <source>
        <dbReference type="Pfam" id="PF08245"/>
    </source>
</evidence>
<dbReference type="Gene3D" id="3.40.1190.10">
    <property type="entry name" value="Mur-like, catalytic domain"/>
    <property type="match status" value="1"/>
</dbReference>
<dbReference type="Gene3D" id="3.90.190.20">
    <property type="entry name" value="Mur ligase, C-terminal domain"/>
    <property type="match status" value="1"/>
</dbReference>
<dbReference type="EMBL" id="PEZH01000023">
    <property type="protein sequence ID" value="PIS15186.1"/>
    <property type="molecule type" value="Genomic_DNA"/>
</dbReference>
<evidence type="ECO:0000256" key="5">
    <source>
        <dbReference type="ARBA" id="ARBA00022598"/>
    </source>
</evidence>
<evidence type="ECO:0000313" key="18">
    <source>
        <dbReference type="EMBL" id="PIS15186.1"/>
    </source>
</evidence>
<gene>
    <name evidence="18" type="primary">murC</name>
    <name evidence="18" type="ORF">COT63_01345</name>
</gene>
<evidence type="ECO:0000259" key="16">
    <source>
        <dbReference type="Pfam" id="PF02875"/>
    </source>
</evidence>
<dbReference type="NCBIfam" id="TIGR01082">
    <property type="entry name" value="murC"/>
    <property type="match status" value="1"/>
</dbReference>
<dbReference type="SUPFAM" id="SSF51984">
    <property type="entry name" value="MurCD N-terminal domain"/>
    <property type="match status" value="1"/>
</dbReference>
<dbReference type="InterPro" id="IPR004101">
    <property type="entry name" value="Mur_ligase_C"/>
</dbReference>
<keyword evidence="12" id="KW-0961">Cell wall biogenesis/degradation</keyword>
<dbReference type="InterPro" id="IPR000713">
    <property type="entry name" value="Mur_ligase_N"/>
</dbReference>